<protein>
    <submittedName>
        <fullName evidence="3">Uncharacterized protein</fullName>
    </submittedName>
</protein>
<reference evidence="3" key="1">
    <citation type="journal article" date="2020" name="Nature">
        <title>Giant virus diversity and host interactions through global metagenomics.</title>
        <authorList>
            <person name="Schulz F."/>
            <person name="Roux S."/>
            <person name="Paez-Espino D."/>
            <person name="Jungbluth S."/>
            <person name="Walsh D.A."/>
            <person name="Denef V.J."/>
            <person name="McMahon K.D."/>
            <person name="Konstantinidis K.T."/>
            <person name="Eloe-Fadrosh E.A."/>
            <person name="Kyrpides N.C."/>
            <person name="Woyke T."/>
        </authorList>
    </citation>
    <scope>NUCLEOTIDE SEQUENCE</scope>
    <source>
        <strain evidence="3">GVMAG-M-3300027763-16</strain>
    </source>
</reference>
<feature type="region of interest" description="Disordered" evidence="1">
    <location>
        <begin position="51"/>
        <end position="75"/>
    </location>
</feature>
<feature type="transmembrane region" description="Helical" evidence="2">
    <location>
        <begin position="181"/>
        <end position="198"/>
    </location>
</feature>
<evidence type="ECO:0000256" key="1">
    <source>
        <dbReference type="SAM" id="MobiDB-lite"/>
    </source>
</evidence>
<feature type="compositionally biased region" description="Gly residues" evidence="1">
    <location>
        <begin position="51"/>
        <end position="64"/>
    </location>
</feature>
<organism evidence="3">
    <name type="scientific">viral metagenome</name>
    <dbReference type="NCBI Taxonomy" id="1070528"/>
    <lineage>
        <taxon>unclassified sequences</taxon>
        <taxon>metagenomes</taxon>
        <taxon>organismal metagenomes</taxon>
    </lineage>
</organism>
<name>A0A6C0LCN9_9ZZZZ</name>
<sequence length="201" mass="22414">MTELNLLYGGDNLLSDNSVIDRKENTYSSKISSQQLHQLALSNDGGGVGSGIGIGGGSMGGGGGGDDKHMSLPPSQSQSMQVAQQQLAQQMANQQAQQMSNQHLQQQMMTPHASHQQQSNEQYKRKPEYNFLDRMNIKKTEVIKLALFSLVIVLGISIDRMLTHYLSRYINDNVLTDFQEVLLRLSYPITIFLLLWIFKAI</sequence>
<dbReference type="EMBL" id="MN740456">
    <property type="protein sequence ID" value="QHU27441.1"/>
    <property type="molecule type" value="Genomic_DNA"/>
</dbReference>
<evidence type="ECO:0000313" key="3">
    <source>
        <dbReference type="EMBL" id="QHU27441.1"/>
    </source>
</evidence>
<keyword evidence="2" id="KW-0812">Transmembrane</keyword>
<evidence type="ECO:0000256" key="2">
    <source>
        <dbReference type="SAM" id="Phobius"/>
    </source>
</evidence>
<feature type="transmembrane region" description="Helical" evidence="2">
    <location>
        <begin position="142"/>
        <end position="161"/>
    </location>
</feature>
<keyword evidence="2" id="KW-1133">Transmembrane helix</keyword>
<accession>A0A6C0LCN9</accession>
<dbReference type="AlphaFoldDB" id="A0A6C0LCN9"/>
<keyword evidence="2" id="KW-0472">Membrane</keyword>
<proteinExistence type="predicted"/>